<dbReference type="InterPro" id="IPR044852">
    <property type="entry name" value="WBP2-like"/>
</dbReference>
<dbReference type="Proteomes" id="UP000295252">
    <property type="component" value="Chromosome VIII"/>
</dbReference>
<proteinExistence type="predicted"/>
<sequence>MPLNPLLFPNRMPVMFVLARDGVEFEVDNIPGAQGGHVKAKGIIYLSNTRVVSVANKPVGDFAAFDLPLVSWLCTFCSTHHSSLSYSLKRFVVNKVTIPTTRGLCI</sequence>
<dbReference type="STRING" id="49390.A0A068V1B9"/>
<organism evidence="1 2">
    <name type="scientific">Coffea canephora</name>
    <name type="common">Robusta coffee</name>
    <dbReference type="NCBI Taxonomy" id="49390"/>
    <lineage>
        <taxon>Eukaryota</taxon>
        <taxon>Viridiplantae</taxon>
        <taxon>Streptophyta</taxon>
        <taxon>Embryophyta</taxon>
        <taxon>Tracheophyta</taxon>
        <taxon>Spermatophyta</taxon>
        <taxon>Magnoliopsida</taxon>
        <taxon>eudicotyledons</taxon>
        <taxon>Gunneridae</taxon>
        <taxon>Pentapetalae</taxon>
        <taxon>asterids</taxon>
        <taxon>lamiids</taxon>
        <taxon>Gentianales</taxon>
        <taxon>Rubiaceae</taxon>
        <taxon>Ixoroideae</taxon>
        <taxon>Gardenieae complex</taxon>
        <taxon>Bertiereae - Coffeeae clade</taxon>
        <taxon>Coffeeae</taxon>
        <taxon>Coffea</taxon>
    </lineage>
</organism>
<dbReference type="AlphaFoldDB" id="A0A068V1B9"/>
<dbReference type="GO" id="GO:0003713">
    <property type="term" value="F:transcription coactivator activity"/>
    <property type="evidence" value="ECO:0007669"/>
    <property type="project" value="InterPro"/>
</dbReference>
<protein>
    <submittedName>
        <fullName evidence="1">Uncharacterized protein</fullName>
    </submittedName>
</protein>
<dbReference type="GO" id="GO:0031490">
    <property type="term" value="F:chromatin DNA binding"/>
    <property type="evidence" value="ECO:0007669"/>
    <property type="project" value="TreeGrafter"/>
</dbReference>
<evidence type="ECO:0000313" key="2">
    <source>
        <dbReference type="Proteomes" id="UP000295252"/>
    </source>
</evidence>
<gene>
    <name evidence="1" type="ORF">GSCOC_T00040690001</name>
</gene>
<keyword evidence="2" id="KW-1185">Reference proteome</keyword>
<dbReference type="PhylomeDB" id="A0A068V1B9"/>
<accession>A0A068V1B9</accession>
<name>A0A068V1B9_COFCA</name>
<dbReference type="EMBL" id="HG739165">
    <property type="protein sequence ID" value="CDP14352.1"/>
    <property type="molecule type" value="Genomic_DNA"/>
</dbReference>
<dbReference type="InParanoid" id="A0A068V1B9"/>
<dbReference type="PANTHER" id="PTHR31606:SF1">
    <property type="entry name" value="WW DOMAIN BINDING PROTEIN 2, ISOFORM E"/>
    <property type="match status" value="1"/>
</dbReference>
<dbReference type="GO" id="GO:0005634">
    <property type="term" value="C:nucleus"/>
    <property type="evidence" value="ECO:0007669"/>
    <property type="project" value="TreeGrafter"/>
</dbReference>
<dbReference type="PANTHER" id="PTHR31606">
    <property type="entry name" value="WW DOMAIN BINDING PROTEIN 2, ISOFORM E"/>
    <property type="match status" value="1"/>
</dbReference>
<dbReference type="Gramene" id="CDP14352">
    <property type="protein sequence ID" value="CDP14352"/>
    <property type="gene ID" value="GSCOC_T00040690001"/>
</dbReference>
<reference evidence="2" key="1">
    <citation type="journal article" date="2014" name="Science">
        <title>The coffee genome provides insight into the convergent evolution of caffeine biosynthesis.</title>
        <authorList>
            <person name="Denoeud F."/>
            <person name="Carretero-Paulet L."/>
            <person name="Dereeper A."/>
            <person name="Droc G."/>
            <person name="Guyot R."/>
            <person name="Pietrella M."/>
            <person name="Zheng C."/>
            <person name="Alberti A."/>
            <person name="Anthony F."/>
            <person name="Aprea G."/>
            <person name="Aury J.M."/>
            <person name="Bento P."/>
            <person name="Bernard M."/>
            <person name="Bocs S."/>
            <person name="Campa C."/>
            <person name="Cenci A."/>
            <person name="Combes M.C."/>
            <person name="Crouzillat D."/>
            <person name="Da Silva C."/>
            <person name="Daddiego L."/>
            <person name="De Bellis F."/>
            <person name="Dussert S."/>
            <person name="Garsmeur O."/>
            <person name="Gayraud T."/>
            <person name="Guignon V."/>
            <person name="Jahn K."/>
            <person name="Jamilloux V."/>
            <person name="Joet T."/>
            <person name="Labadie K."/>
            <person name="Lan T."/>
            <person name="Leclercq J."/>
            <person name="Lepelley M."/>
            <person name="Leroy T."/>
            <person name="Li L.T."/>
            <person name="Librado P."/>
            <person name="Lopez L."/>
            <person name="Munoz A."/>
            <person name="Noel B."/>
            <person name="Pallavicini A."/>
            <person name="Perrotta G."/>
            <person name="Poncet V."/>
            <person name="Pot D."/>
            <person name="Priyono X."/>
            <person name="Rigoreau M."/>
            <person name="Rouard M."/>
            <person name="Rozas J."/>
            <person name="Tranchant-Dubreuil C."/>
            <person name="VanBuren R."/>
            <person name="Zhang Q."/>
            <person name="Andrade A.C."/>
            <person name="Argout X."/>
            <person name="Bertrand B."/>
            <person name="de Kochko A."/>
            <person name="Graziosi G."/>
            <person name="Henry R.J."/>
            <person name="Jayarama X."/>
            <person name="Ming R."/>
            <person name="Nagai C."/>
            <person name="Rounsley S."/>
            <person name="Sankoff D."/>
            <person name="Giuliano G."/>
            <person name="Albert V.A."/>
            <person name="Wincker P."/>
            <person name="Lashermes P."/>
        </authorList>
    </citation>
    <scope>NUCLEOTIDE SEQUENCE [LARGE SCALE GENOMIC DNA]</scope>
    <source>
        <strain evidence="2">cv. DH200-94</strain>
    </source>
</reference>
<evidence type="ECO:0000313" key="1">
    <source>
        <dbReference type="EMBL" id="CDP14352.1"/>
    </source>
</evidence>
<dbReference type="OrthoDB" id="1259151at2759"/>